<dbReference type="InterPro" id="IPR036412">
    <property type="entry name" value="HAD-like_sf"/>
</dbReference>
<dbReference type="GO" id="GO:0005992">
    <property type="term" value="P:trehalose biosynthetic process"/>
    <property type="evidence" value="ECO:0007669"/>
    <property type="project" value="UniProtKB-UniPathway"/>
</dbReference>
<dbReference type="Gene3D" id="3.40.50.1000">
    <property type="entry name" value="HAD superfamily/HAD-like"/>
    <property type="match status" value="1"/>
</dbReference>
<dbReference type="CDD" id="cd01627">
    <property type="entry name" value="HAD_TPP"/>
    <property type="match status" value="1"/>
</dbReference>
<gene>
    <name evidence="6" type="ORF">CAL19_00250</name>
</gene>
<protein>
    <recommendedName>
        <fullName evidence="4">Trehalose 6-phosphate phosphatase</fullName>
        <ecNumber evidence="4">3.1.3.12</ecNumber>
    </recommendedName>
</protein>
<dbReference type="SUPFAM" id="SSF56784">
    <property type="entry name" value="HAD-like"/>
    <property type="match status" value="1"/>
</dbReference>
<keyword evidence="3 4" id="KW-0378">Hydrolase</keyword>
<dbReference type="EC" id="3.1.3.12" evidence="4"/>
<dbReference type="Proteomes" id="UP000216947">
    <property type="component" value="Unassembled WGS sequence"/>
</dbReference>
<evidence type="ECO:0000256" key="3">
    <source>
        <dbReference type="ARBA" id="ARBA00022801"/>
    </source>
</evidence>
<comment type="cofactor">
    <cofactor evidence="4">
        <name>Mg(2+)</name>
        <dbReference type="ChEBI" id="CHEBI:18420"/>
    </cofactor>
</comment>
<dbReference type="GO" id="GO:0046872">
    <property type="term" value="F:metal ion binding"/>
    <property type="evidence" value="ECO:0007669"/>
    <property type="project" value="UniProtKB-KW"/>
</dbReference>
<dbReference type="NCBIfam" id="TIGR01484">
    <property type="entry name" value="HAD-SF-IIB"/>
    <property type="match status" value="1"/>
</dbReference>
<dbReference type="NCBIfam" id="TIGR00685">
    <property type="entry name" value="T6PP"/>
    <property type="match status" value="1"/>
</dbReference>
<comment type="pathway">
    <text evidence="1 4">Glycan biosynthesis; trehalose biosynthesis.</text>
</comment>
<dbReference type="AlphaFoldDB" id="A0A261RQA9"/>
<organism evidence="6 7">
    <name type="scientific">Bordetella genomosp. 7</name>
    <dbReference type="NCBI Taxonomy" id="1416805"/>
    <lineage>
        <taxon>Bacteria</taxon>
        <taxon>Pseudomonadati</taxon>
        <taxon>Pseudomonadota</taxon>
        <taxon>Betaproteobacteria</taxon>
        <taxon>Burkholderiales</taxon>
        <taxon>Alcaligenaceae</taxon>
        <taxon>Bordetella</taxon>
    </lineage>
</organism>
<keyword evidence="7" id="KW-1185">Reference proteome</keyword>
<feature type="region of interest" description="Disordered" evidence="5">
    <location>
        <begin position="1"/>
        <end position="20"/>
    </location>
</feature>
<dbReference type="RefSeq" id="WP_094795724.1">
    <property type="nucleotide sequence ID" value="NZ_NEVK01000001.1"/>
</dbReference>
<dbReference type="EMBL" id="NEVK01000001">
    <property type="protein sequence ID" value="OZI27209.1"/>
    <property type="molecule type" value="Genomic_DNA"/>
</dbReference>
<evidence type="ECO:0000256" key="5">
    <source>
        <dbReference type="SAM" id="MobiDB-lite"/>
    </source>
</evidence>
<dbReference type="InterPro" id="IPR044651">
    <property type="entry name" value="OTSB-like"/>
</dbReference>
<proteinExistence type="inferred from homology"/>
<dbReference type="InterPro" id="IPR023214">
    <property type="entry name" value="HAD_sf"/>
</dbReference>
<keyword evidence="4" id="KW-0479">Metal-binding</keyword>
<dbReference type="UniPathway" id="UPA00299"/>
<keyword evidence="4" id="KW-0460">Magnesium</keyword>
<reference evidence="7" key="1">
    <citation type="submission" date="2017-05" db="EMBL/GenBank/DDBJ databases">
        <title>Complete and WGS of Bordetella genogroups.</title>
        <authorList>
            <person name="Spilker T."/>
            <person name="Lipuma J."/>
        </authorList>
    </citation>
    <scope>NUCLEOTIDE SEQUENCE [LARGE SCALE GENOMIC DNA]</scope>
    <source>
        <strain evidence="7">AU18089</strain>
    </source>
</reference>
<dbReference type="InterPro" id="IPR003337">
    <property type="entry name" value="Trehalose_PPase"/>
</dbReference>
<dbReference type="PANTHER" id="PTHR43768">
    <property type="entry name" value="TREHALOSE 6-PHOSPHATE PHOSPHATASE"/>
    <property type="match status" value="1"/>
</dbReference>
<comment type="function">
    <text evidence="4">Removes the phosphate from trehalose 6-phosphate to produce free trehalose.</text>
</comment>
<name>A0A261RQA9_9BORD</name>
<sequence length="260" mass="27684">MQHGHDSPDASPARSWQEPAVPSPGGIALFLDLDGTLADIQADPGLVAVPPATLATLQQLHQRLDGAIAILSGRPGIDIDRLLHPLRLPYAGGHGAERRDRLGVIVQSAVPASLEPVRAALRRQIADWAGVWIEPKSHGLAVHFRAAPGMGARVEKLVRDTAARHAPDFEVQPGKMVFELRPRGIHKGAAVQAFMRDAPFAGRTPVAVGDDLTDESAFIAVQQAGGYGIKIGAGPSSAVWRFPNPETLAGWLRRLGEQTP</sequence>
<dbReference type="PANTHER" id="PTHR43768:SF3">
    <property type="entry name" value="TREHALOSE 6-PHOSPHATE PHOSPHATASE"/>
    <property type="match status" value="1"/>
</dbReference>
<accession>A0A261RQA9</accession>
<evidence type="ECO:0000313" key="6">
    <source>
        <dbReference type="EMBL" id="OZI27209.1"/>
    </source>
</evidence>
<dbReference type="Gene3D" id="3.30.70.1020">
    <property type="entry name" value="Trehalose-6-phosphate phosphatase related protein, domain 2"/>
    <property type="match status" value="1"/>
</dbReference>
<comment type="catalytic activity">
    <reaction evidence="4">
        <text>alpha,alpha-trehalose 6-phosphate + H2O = alpha,alpha-trehalose + phosphate</text>
        <dbReference type="Rhea" id="RHEA:23420"/>
        <dbReference type="ChEBI" id="CHEBI:15377"/>
        <dbReference type="ChEBI" id="CHEBI:16551"/>
        <dbReference type="ChEBI" id="CHEBI:43474"/>
        <dbReference type="ChEBI" id="CHEBI:58429"/>
        <dbReference type="EC" id="3.1.3.12"/>
    </reaction>
</comment>
<dbReference type="InterPro" id="IPR006379">
    <property type="entry name" value="HAD-SF_hydro_IIB"/>
</dbReference>
<evidence type="ECO:0000313" key="7">
    <source>
        <dbReference type="Proteomes" id="UP000216947"/>
    </source>
</evidence>
<dbReference type="GO" id="GO:0004805">
    <property type="term" value="F:trehalose-phosphatase activity"/>
    <property type="evidence" value="ECO:0007669"/>
    <property type="project" value="UniProtKB-EC"/>
</dbReference>
<evidence type="ECO:0000256" key="1">
    <source>
        <dbReference type="ARBA" id="ARBA00005199"/>
    </source>
</evidence>
<comment type="caution">
    <text evidence="6">The sequence shown here is derived from an EMBL/GenBank/DDBJ whole genome shotgun (WGS) entry which is preliminary data.</text>
</comment>
<comment type="similarity">
    <text evidence="2 4">Belongs to the trehalose phosphatase family.</text>
</comment>
<evidence type="ECO:0000256" key="4">
    <source>
        <dbReference type="RuleBase" id="RU361117"/>
    </source>
</evidence>
<dbReference type="Pfam" id="PF02358">
    <property type="entry name" value="Trehalose_PPase"/>
    <property type="match status" value="1"/>
</dbReference>
<evidence type="ECO:0000256" key="2">
    <source>
        <dbReference type="ARBA" id="ARBA00008770"/>
    </source>
</evidence>